<sequence length="468" mass="52427">MEPQSGAPSNQVEHAQKEVSQLETLVSELKKLRIGDFKMLETIIPGTENLNPDRGNKRQLWLNDPAEGRKSDRLKLKNRLEIWRDLLANDSNDAAVITKTAESQQKSLEALLNSNLLKTVSATHELESTYRGIASFYINAETSGLKVRNVVFVDAALDQLNPEHIDYMGETLDYIKNSIHQVYNQFDLTDSYSLVVIPGYLGGKVAVDTWAKIAHDHKLMLITDFINEDSLEMILGTFESDKIASDEARYSNVLMASNYVVGRGKYEDLGEEEDLYVNPSAPLAGKVYMNLISQASMGLQYGALEQADGVRLDLLKTEVGELEGLGLIPMTKAFGKVIPFSARTLYNGSNVGLKTYSVVRVFDWIMKVLMHFLNKRAGENWSGKVESNIKLEIIRFLDSITGPGKIIDKFETPQFKQDPDNPTRVFLDINITPFFPAKTFVINLTGEEGRDPNTGRRGSFEGSMKQRD</sequence>
<dbReference type="EMBL" id="PYAS01000008">
    <property type="protein sequence ID" value="PSL27440.1"/>
    <property type="molecule type" value="Genomic_DNA"/>
</dbReference>
<feature type="region of interest" description="Disordered" evidence="1">
    <location>
        <begin position="446"/>
        <end position="468"/>
    </location>
</feature>
<dbReference type="OrthoDB" id="1408613at2"/>
<comment type="caution">
    <text evidence="2">The sequence shown here is derived from an EMBL/GenBank/DDBJ whole genome shotgun (WGS) entry which is preliminary data.</text>
</comment>
<evidence type="ECO:0000313" key="2">
    <source>
        <dbReference type="EMBL" id="PSL27440.1"/>
    </source>
</evidence>
<accession>A0A2P8G0E3</accession>
<organism evidence="2 3">
    <name type="scientific">Dyadobacter jiangsuensis</name>
    <dbReference type="NCBI Taxonomy" id="1591085"/>
    <lineage>
        <taxon>Bacteria</taxon>
        <taxon>Pseudomonadati</taxon>
        <taxon>Bacteroidota</taxon>
        <taxon>Cytophagia</taxon>
        <taxon>Cytophagales</taxon>
        <taxon>Spirosomataceae</taxon>
        <taxon>Dyadobacter</taxon>
    </lineage>
</organism>
<dbReference type="AlphaFoldDB" id="A0A2P8G0E3"/>
<proteinExistence type="predicted"/>
<gene>
    <name evidence="2" type="ORF">CLV60_108298</name>
</gene>
<dbReference type="RefSeq" id="WP_106596832.1">
    <property type="nucleotide sequence ID" value="NZ_PYAS01000008.1"/>
</dbReference>
<keyword evidence="3" id="KW-1185">Reference proteome</keyword>
<reference evidence="2 3" key="1">
    <citation type="submission" date="2018-03" db="EMBL/GenBank/DDBJ databases">
        <title>Genomic Encyclopedia of Archaeal and Bacterial Type Strains, Phase II (KMG-II): from individual species to whole genera.</title>
        <authorList>
            <person name="Goeker M."/>
        </authorList>
    </citation>
    <scope>NUCLEOTIDE SEQUENCE [LARGE SCALE GENOMIC DNA]</scope>
    <source>
        <strain evidence="2 3">DSM 29057</strain>
    </source>
</reference>
<name>A0A2P8G0E3_9BACT</name>
<protein>
    <recommendedName>
        <fullName evidence="4">Type VI secretion system contractile sheath protein TssC</fullName>
    </recommendedName>
</protein>
<dbReference type="Proteomes" id="UP000241964">
    <property type="component" value="Unassembled WGS sequence"/>
</dbReference>
<dbReference type="InterPro" id="IPR035576">
    <property type="entry name" value="T6SS_TssC"/>
</dbReference>
<dbReference type="GO" id="GO:0033104">
    <property type="term" value="C:type VI protein secretion system complex"/>
    <property type="evidence" value="ECO:0007669"/>
    <property type="project" value="InterPro"/>
</dbReference>
<dbReference type="Pfam" id="PF17541">
    <property type="entry name" value="TssC"/>
    <property type="match status" value="1"/>
</dbReference>
<evidence type="ECO:0000313" key="3">
    <source>
        <dbReference type="Proteomes" id="UP000241964"/>
    </source>
</evidence>
<evidence type="ECO:0000256" key="1">
    <source>
        <dbReference type="SAM" id="MobiDB-lite"/>
    </source>
</evidence>
<dbReference type="GO" id="GO:0033103">
    <property type="term" value="P:protein secretion by the type VI secretion system"/>
    <property type="evidence" value="ECO:0007669"/>
    <property type="project" value="InterPro"/>
</dbReference>
<evidence type="ECO:0008006" key="4">
    <source>
        <dbReference type="Google" id="ProtNLM"/>
    </source>
</evidence>